<evidence type="ECO:0000259" key="1">
    <source>
        <dbReference type="Pfam" id="PF00248"/>
    </source>
</evidence>
<dbReference type="PROSITE" id="PS00062">
    <property type="entry name" value="ALDOKETO_REDUCTASE_2"/>
    <property type="match status" value="1"/>
</dbReference>
<dbReference type="InterPro" id="IPR020471">
    <property type="entry name" value="AKR"/>
</dbReference>
<sequence>MSYQEYTFKLNNGELMPAIGLGTYEANNTADKEEAKVAVMKALEHGYRQFDCAHVYRNEKEIGQGFQNTKVSREDYFVTSKLWCNCHRAEDVESALDVTLSNLKLDYLDLYLMHWPYAFKSGSDPFPLDDQGRIIIEDTSIIETWKAMEKLVDIGKVKSIGVSNFSVPRLEQLLSNCKIVPAVNQVELHPYLPQNRLLDFCSKHQIHLTAYAPLGGPRSSLMTDDALIQDIAKKLNKSPAQVILSWGIQRGTSVVPKSSN</sequence>
<feature type="domain" description="NADP-dependent oxidoreductase" evidence="1">
    <location>
        <begin position="19"/>
        <end position="260"/>
    </location>
</feature>
<dbReference type="EMBL" id="JASJQH010007300">
    <property type="protein sequence ID" value="KAK9711150.1"/>
    <property type="molecule type" value="Genomic_DNA"/>
</dbReference>
<dbReference type="SUPFAM" id="SSF51430">
    <property type="entry name" value="NAD(P)-linked oxidoreductase"/>
    <property type="match status" value="1"/>
</dbReference>
<dbReference type="InterPro" id="IPR036812">
    <property type="entry name" value="NAD(P)_OxRdtase_dom_sf"/>
</dbReference>
<dbReference type="Proteomes" id="UP001479436">
    <property type="component" value="Unassembled WGS sequence"/>
</dbReference>
<dbReference type="InterPro" id="IPR023210">
    <property type="entry name" value="NADP_OxRdtase_dom"/>
</dbReference>
<evidence type="ECO:0000313" key="2">
    <source>
        <dbReference type="EMBL" id="KAK9711150.1"/>
    </source>
</evidence>
<dbReference type="PIRSF" id="PIRSF000097">
    <property type="entry name" value="AKR"/>
    <property type="match status" value="1"/>
</dbReference>
<keyword evidence="3" id="KW-1185">Reference proteome</keyword>
<organism evidence="2 3">
    <name type="scientific">Basidiobolus ranarum</name>
    <dbReference type="NCBI Taxonomy" id="34480"/>
    <lineage>
        <taxon>Eukaryota</taxon>
        <taxon>Fungi</taxon>
        <taxon>Fungi incertae sedis</taxon>
        <taxon>Zoopagomycota</taxon>
        <taxon>Entomophthoromycotina</taxon>
        <taxon>Basidiobolomycetes</taxon>
        <taxon>Basidiobolales</taxon>
        <taxon>Basidiobolaceae</taxon>
        <taxon>Basidiobolus</taxon>
    </lineage>
</organism>
<reference evidence="2 3" key="1">
    <citation type="submission" date="2023-04" db="EMBL/GenBank/DDBJ databases">
        <title>Genome of Basidiobolus ranarum AG-B5.</title>
        <authorList>
            <person name="Stajich J.E."/>
            <person name="Carter-House D."/>
            <person name="Gryganskyi A."/>
        </authorList>
    </citation>
    <scope>NUCLEOTIDE SEQUENCE [LARGE SCALE GENOMIC DNA]</scope>
    <source>
        <strain evidence="2 3">AG-B5</strain>
    </source>
</reference>
<comment type="caution">
    <text evidence="2">The sequence shown here is derived from an EMBL/GenBank/DDBJ whole genome shotgun (WGS) entry which is preliminary data.</text>
</comment>
<protein>
    <recommendedName>
        <fullName evidence="1">NADP-dependent oxidoreductase domain-containing protein</fullName>
    </recommendedName>
</protein>
<accession>A0ABR2VZ91</accession>
<gene>
    <name evidence="2" type="ORF">K7432_008013</name>
</gene>
<feature type="non-terminal residue" evidence="2">
    <location>
        <position position="260"/>
    </location>
</feature>
<proteinExistence type="predicted"/>
<dbReference type="InterPro" id="IPR018170">
    <property type="entry name" value="Aldo/ket_reductase_CS"/>
</dbReference>
<evidence type="ECO:0000313" key="3">
    <source>
        <dbReference type="Proteomes" id="UP001479436"/>
    </source>
</evidence>
<dbReference type="PRINTS" id="PR00069">
    <property type="entry name" value="ALDKETRDTASE"/>
</dbReference>
<dbReference type="Gene3D" id="3.20.20.100">
    <property type="entry name" value="NADP-dependent oxidoreductase domain"/>
    <property type="match status" value="1"/>
</dbReference>
<dbReference type="Pfam" id="PF00248">
    <property type="entry name" value="Aldo_ket_red"/>
    <property type="match status" value="1"/>
</dbReference>
<dbReference type="PANTHER" id="PTHR11732">
    <property type="entry name" value="ALDO/KETO REDUCTASE"/>
    <property type="match status" value="1"/>
</dbReference>
<name>A0ABR2VZ91_9FUNG</name>